<reference evidence="2" key="2">
    <citation type="submission" date="2023-05" db="EMBL/GenBank/DDBJ databases">
        <authorList>
            <consortium name="Lawrence Berkeley National Laboratory"/>
            <person name="Steindorff A."/>
            <person name="Hensen N."/>
            <person name="Bonometti L."/>
            <person name="Westerberg I."/>
            <person name="Brannstrom I.O."/>
            <person name="Guillou S."/>
            <person name="Cros-Aarteil S."/>
            <person name="Calhoun S."/>
            <person name="Haridas S."/>
            <person name="Kuo A."/>
            <person name="Mondo S."/>
            <person name="Pangilinan J."/>
            <person name="Riley R."/>
            <person name="Labutti K."/>
            <person name="Andreopoulos B."/>
            <person name="Lipzen A."/>
            <person name="Chen C."/>
            <person name="Yanf M."/>
            <person name="Daum C."/>
            <person name="Ng V."/>
            <person name="Clum A."/>
            <person name="Ohm R."/>
            <person name="Martin F."/>
            <person name="Silar P."/>
            <person name="Natvig D."/>
            <person name="Lalanne C."/>
            <person name="Gautier V."/>
            <person name="Ament-Velasquez S.L."/>
            <person name="Kruys A."/>
            <person name="Hutchinson M.I."/>
            <person name="Powell A.J."/>
            <person name="Barry K."/>
            <person name="Miller A.N."/>
            <person name="Grigoriev I.V."/>
            <person name="Debuchy R."/>
            <person name="Gladieux P."/>
            <person name="Thoren M.H."/>
            <person name="Johannesson H."/>
        </authorList>
    </citation>
    <scope>NUCLEOTIDE SEQUENCE</scope>
    <source>
        <strain evidence="2">CBS 103.79</strain>
    </source>
</reference>
<feature type="compositionally biased region" description="Basic and acidic residues" evidence="1">
    <location>
        <begin position="93"/>
        <end position="103"/>
    </location>
</feature>
<feature type="compositionally biased region" description="Pro residues" evidence="1">
    <location>
        <begin position="344"/>
        <end position="357"/>
    </location>
</feature>
<sequence>MWLVNQPELENRSGVPDTHCQPLPEQPAPKQRVANFSYPRSGLAHRYWRVQQPADRDSRGSDTSSVPTVNDRASDVSAGDDGQPCASGLDLWESWHAKKHQETTPDYPALINSPGEARRTGFHNEPAVSQEKPPTTRGSSGPGGQSGQDAPAVVRSCRPEQQPVHAPKPPPKVSYSLFPPPDVSHKLLPPPLQIPRTPRLPGLEPSPISPGFSPIHLPENPLPGGTSSTMPVSRGRSSTVTTTCSGHGFITASSSDSIPLLCRSPGPSPPASQRYSSSSSEAPRSPVKPNKRSLSQANLRGPSLSKIMTRSTPSLANVAKAQISAQASDYHNMPPTPASICDRPLPPLPTERSPSPPRISVFETDSDDEDGDDDKRGSSEAKNFAHRFMHGLVHHRHSKREKSGGQDHRRSVSDEGPSSSKERHGGRTGLSRTLNAATRYRRSGPEESSPLSRGAVSMDLPRDRNYQPVMDEPEKSGKHKGARGSGEMLLDKILRRKDRG</sequence>
<evidence type="ECO:0000313" key="2">
    <source>
        <dbReference type="EMBL" id="KAK3902877.1"/>
    </source>
</evidence>
<proteinExistence type="predicted"/>
<dbReference type="EMBL" id="MU855482">
    <property type="protein sequence ID" value="KAK3902877.1"/>
    <property type="molecule type" value="Genomic_DNA"/>
</dbReference>
<comment type="caution">
    <text evidence="2">The sequence shown here is derived from an EMBL/GenBank/DDBJ whole genome shotgun (WGS) entry which is preliminary data.</text>
</comment>
<reference evidence="2" key="1">
    <citation type="journal article" date="2023" name="Mol. Phylogenet. Evol.">
        <title>Genome-scale phylogeny and comparative genomics of the fungal order Sordariales.</title>
        <authorList>
            <person name="Hensen N."/>
            <person name="Bonometti L."/>
            <person name="Westerberg I."/>
            <person name="Brannstrom I.O."/>
            <person name="Guillou S."/>
            <person name="Cros-Aarteil S."/>
            <person name="Calhoun S."/>
            <person name="Haridas S."/>
            <person name="Kuo A."/>
            <person name="Mondo S."/>
            <person name="Pangilinan J."/>
            <person name="Riley R."/>
            <person name="LaButti K."/>
            <person name="Andreopoulos B."/>
            <person name="Lipzen A."/>
            <person name="Chen C."/>
            <person name="Yan M."/>
            <person name="Daum C."/>
            <person name="Ng V."/>
            <person name="Clum A."/>
            <person name="Steindorff A."/>
            <person name="Ohm R.A."/>
            <person name="Martin F."/>
            <person name="Silar P."/>
            <person name="Natvig D.O."/>
            <person name="Lalanne C."/>
            <person name="Gautier V."/>
            <person name="Ament-Velasquez S.L."/>
            <person name="Kruys A."/>
            <person name="Hutchinson M.I."/>
            <person name="Powell A.J."/>
            <person name="Barry K."/>
            <person name="Miller A.N."/>
            <person name="Grigoriev I.V."/>
            <person name="Debuchy R."/>
            <person name="Gladieux P."/>
            <person name="Hiltunen Thoren M."/>
            <person name="Johannesson H."/>
        </authorList>
    </citation>
    <scope>NUCLEOTIDE SEQUENCE</scope>
    <source>
        <strain evidence="2">CBS 103.79</strain>
    </source>
</reference>
<feature type="region of interest" description="Disordered" evidence="1">
    <location>
        <begin position="1"/>
        <end position="32"/>
    </location>
</feature>
<evidence type="ECO:0000256" key="1">
    <source>
        <dbReference type="SAM" id="MobiDB-lite"/>
    </source>
</evidence>
<evidence type="ECO:0000313" key="3">
    <source>
        <dbReference type="Proteomes" id="UP001303889"/>
    </source>
</evidence>
<gene>
    <name evidence="2" type="ORF">C8A05DRAFT_15120</name>
</gene>
<dbReference type="Proteomes" id="UP001303889">
    <property type="component" value="Unassembled WGS sequence"/>
</dbReference>
<feature type="compositionally biased region" description="Basic residues" evidence="1">
    <location>
        <begin position="384"/>
        <end position="400"/>
    </location>
</feature>
<feature type="compositionally biased region" description="Basic and acidic residues" evidence="1">
    <location>
        <begin position="401"/>
        <end position="413"/>
    </location>
</feature>
<feature type="region of interest" description="Disordered" evidence="1">
    <location>
        <begin position="326"/>
        <end position="500"/>
    </location>
</feature>
<organism evidence="2 3">
    <name type="scientific">Staphylotrichum tortipilum</name>
    <dbReference type="NCBI Taxonomy" id="2831512"/>
    <lineage>
        <taxon>Eukaryota</taxon>
        <taxon>Fungi</taxon>
        <taxon>Dikarya</taxon>
        <taxon>Ascomycota</taxon>
        <taxon>Pezizomycotina</taxon>
        <taxon>Sordariomycetes</taxon>
        <taxon>Sordariomycetidae</taxon>
        <taxon>Sordariales</taxon>
        <taxon>Chaetomiaceae</taxon>
        <taxon>Staphylotrichum</taxon>
    </lineage>
</organism>
<feature type="compositionally biased region" description="Low complexity" evidence="1">
    <location>
        <begin position="232"/>
        <end position="246"/>
    </location>
</feature>
<keyword evidence="3" id="KW-1185">Reference proteome</keyword>
<name>A0AAN6MMW4_9PEZI</name>
<feature type="compositionally biased region" description="Low complexity" evidence="1">
    <location>
        <begin position="271"/>
        <end position="285"/>
    </location>
</feature>
<feature type="region of interest" description="Disordered" evidence="1">
    <location>
        <begin position="47"/>
        <end position="311"/>
    </location>
</feature>
<feature type="compositionally biased region" description="Pro residues" evidence="1">
    <location>
        <begin position="166"/>
        <end position="193"/>
    </location>
</feature>
<accession>A0AAN6MMW4</accession>
<protein>
    <submittedName>
        <fullName evidence="2">Uncharacterized protein</fullName>
    </submittedName>
</protein>
<dbReference type="AlphaFoldDB" id="A0AAN6MMW4"/>